<name>A0A840UX54_9BACT</name>
<keyword evidence="8" id="KW-1185">Reference proteome</keyword>
<feature type="transmembrane region" description="Helical" evidence="5">
    <location>
        <begin position="50"/>
        <end position="72"/>
    </location>
</feature>
<gene>
    <name evidence="7" type="ORF">HNQ81_001755</name>
</gene>
<feature type="transmembrane region" description="Helical" evidence="5">
    <location>
        <begin position="145"/>
        <end position="169"/>
    </location>
</feature>
<comment type="subcellular location">
    <subcellularLocation>
        <location evidence="1">Membrane</location>
    </subcellularLocation>
</comment>
<dbReference type="GO" id="GO:0016020">
    <property type="term" value="C:membrane"/>
    <property type="evidence" value="ECO:0007669"/>
    <property type="project" value="UniProtKB-SubCell"/>
</dbReference>
<dbReference type="EMBL" id="JACHEO010000008">
    <property type="protein sequence ID" value="MBB5348024.1"/>
    <property type="molecule type" value="Genomic_DNA"/>
</dbReference>
<keyword evidence="4 5" id="KW-0472">Membrane</keyword>
<evidence type="ECO:0000256" key="2">
    <source>
        <dbReference type="ARBA" id="ARBA00022692"/>
    </source>
</evidence>
<dbReference type="PANTHER" id="PTHR11863">
    <property type="entry name" value="STEROL DESATURASE"/>
    <property type="match status" value="1"/>
</dbReference>
<dbReference type="RefSeq" id="WP_183350359.1">
    <property type="nucleotide sequence ID" value="NZ_JACHEO010000008.1"/>
</dbReference>
<dbReference type="Pfam" id="PF04116">
    <property type="entry name" value="FA_hydroxylase"/>
    <property type="match status" value="1"/>
</dbReference>
<dbReference type="InterPro" id="IPR006694">
    <property type="entry name" value="Fatty_acid_hydroxylase"/>
</dbReference>
<evidence type="ECO:0000313" key="7">
    <source>
        <dbReference type="EMBL" id="MBB5348024.1"/>
    </source>
</evidence>
<evidence type="ECO:0000256" key="1">
    <source>
        <dbReference type="ARBA" id="ARBA00004370"/>
    </source>
</evidence>
<dbReference type="AlphaFoldDB" id="A0A840UX54"/>
<keyword evidence="3 5" id="KW-1133">Transmembrane helix</keyword>
<evidence type="ECO:0000256" key="4">
    <source>
        <dbReference type="ARBA" id="ARBA00023136"/>
    </source>
</evidence>
<dbReference type="GO" id="GO:0008610">
    <property type="term" value="P:lipid biosynthetic process"/>
    <property type="evidence" value="ECO:0007669"/>
    <property type="project" value="InterPro"/>
</dbReference>
<sequence length="270" mass="30705">MTILSFHPDTARLAAFVGLLALLALGERLWPRRPLTVARAVRWRINLTVVALDSLLVRLVLPLAPFALAAVLQERGWGLFNVLPLSGLAEIIASILLLDLTIYTQHRLFHRRPLLWRIHRMHHTDLDLDVTSGTRFHPLEIVLSLAIKLTVILLLGPSPLAVVLFEIVLNATSMFSHANLRLPPAVDRWLRLVLVTPDMHRVHHSVIVRETNSNYGFNLPWWDRLFGSYRAQPRDGHLGMTIGLREWRNQADLGLRALLQIPFLRKVPGQ</sequence>
<organism evidence="7 8">
    <name type="scientific">Desulfoprunum benzoelyticum</name>
    <dbReference type="NCBI Taxonomy" id="1506996"/>
    <lineage>
        <taxon>Bacteria</taxon>
        <taxon>Pseudomonadati</taxon>
        <taxon>Thermodesulfobacteriota</taxon>
        <taxon>Desulfobulbia</taxon>
        <taxon>Desulfobulbales</taxon>
        <taxon>Desulfobulbaceae</taxon>
        <taxon>Desulfoprunum</taxon>
    </lineage>
</organism>
<evidence type="ECO:0000256" key="3">
    <source>
        <dbReference type="ARBA" id="ARBA00022989"/>
    </source>
</evidence>
<dbReference type="GO" id="GO:0016491">
    <property type="term" value="F:oxidoreductase activity"/>
    <property type="evidence" value="ECO:0007669"/>
    <property type="project" value="InterPro"/>
</dbReference>
<proteinExistence type="predicted"/>
<reference evidence="7 8" key="1">
    <citation type="submission" date="2020-08" db="EMBL/GenBank/DDBJ databases">
        <title>Genomic Encyclopedia of Type Strains, Phase IV (KMG-IV): sequencing the most valuable type-strain genomes for metagenomic binning, comparative biology and taxonomic classification.</title>
        <authorList>
            <person name="Goeker M."/>
        </authorList>
    </citation>
    <scope>NUCLEOTIDE SEQUENCE [LARGE SCALE GENOMIC DNA]</scope>
    <source>
        <strain evidence="7 8">DSM 28570</strain>
    </source>
</reference>
<evidence type="ECO:0000259" key="6">
    <source>
        <dbReference type="Pfam" id="PF04116"/>
    </source>
</evidence>
<keyword evidence="2 5" id="KW-0812">Transmembrane</keyword>
<feature type="domain" description="Fatty acid hydroxylase" evidence="6">
    <location>
        <begin position="92"/>
        <end position="228"/>
    </location>
</feature>
<feature type="transmembrane region" description="Helical" evidence="5">
    <location>
        <begin position="12"/>
        <end position="30"/>
    </location>
</feature>
<protein>
    <submittedName>
        <fullName evidence="7">Sterol desaturase/sphingolipid hydroxylase (Fatty acid hydroxylase superfamily)</fullName>
    </submittedName>
</protein>
<evidence type="ECO:0000313" key="8">
    <source>
        <dbReference type="Proteomes" id="UP000539642"/>
    </source>
</evidence>
<dbReference type="InterPro" id="IPR050307">
    <property type="entry name" value="Sterol_Desaturase_Related"/>
</dbReference>
<evidence type="ECO:0000256" key="5">
    <source>
        <dbReference type="SAM" id="Phobius"/>
    </source>
</evidence>
<feature type="transmembrane region" description="Helical" evidence="5">
    <location>
        <begin position="78"/>
        <end position="102"/>
    </location>
</feature>
<accession>A0A840UX54</accession>
<dbReference type="GO" id="GO:0005506">
    <property type="term" value="F:iron ion binding"/>
    <property type="evidence" value="ECO:0007669"/>
    <property type="project" value="InterPro"/>
</dbReference>
<comment type="caution">
    <text evidence="7">The sequence shown here is derived from an EMBL/GenBank/DDBJ whole genome shotgun (WGS) entry which is preliminary data.</text>
</comment>
<dbReference type="Proteomes" id="UP000539642">
    <property type="component" value="Unassembled WGS sequence"/>
</dbReference>